<accession>A0A367JIC5</accession>
<dbReference type="SUPFAM" id="SSF50978">
    <property type="entry name" value="WD40 repeat-like"/>
    <property type="match status" value="1"/>
</dbReference>
<dbReference type="PANTHER" id="PTHR15052:SF2">
    <property type="entry name" value="GENERAL TRANSCRIPTION FACTOR 3C POLYPEPTIDE 2"/>
    <property type="match status" value="1"/>
</dbReference>
<dbReference type="InterPro" id="IPR015943">
    <property type="entry name" value="WD40/YVTN_repeat-like_dom_sf"/>
</dbReference>
<dbReference type="OrthoDB" id="4703at2759"/>
<sequence length="523" mass="58328">MGKRKGGTVFTSSVPGMEFDLEGPTVDHLFDISAIQNKIVYQDIHAQLEEWEVLEKSDAVPYLPARTEPVNVKVGIEEKTSVRLDLFGSIRLANHFKYKKGYLLNTGGNTWGLDFVPKVESRDTSPFIQYLAVAGYRGASEERIGLNEEQPTGTYKNCVQLWKLKLSVKQEPEEPLLDVCILHDFGAVYDLKWCPYGVYEEVLEDTGNGLPKLGILAMACGDGTIRTLVVPHPDALRTSLNLNHNTVYLRVKSSRCTFAATNSKPLTIQWGGHKKLASGGTGNDVSIWNMESALTQPTTRYGQHLIFSYVVLDSPSKCITWRGQEDPYHIIVCGFDGQIQVIDIRDPCIPFTFMRSRGPVYAASWVGHAPMLLVAGSEDSVRGMTYYPGLTPCLTKYGNLPGPCWHLGTSEHHGQFLTATATGWLASANMYQYKGRVASLYHYYIYKLCYSEETNTYVYIDGIGFKSQEEIAKTPQYELFTVGEVSLQRAVWNPNRRTAGFIASAGSAGLCRIEFEGRGSKWE</sequence>
<dbReference type="GO" id="GO:0000127">
    <property type="term" value="C:transcription factor TFIIIC complex"/>
    <property type="evidence" value="ECO:0007669"/>
    <property type="project" value="TreeGrafter"/>
</dbReference>
<dbReference type="InterPro" id="IPR052416">
    <property type="entry name" value="GTF3C_component"/>
</dbReference>
<keyword evidence="5" id="KW-1185">Reference proteome</keyword>
<dbReference type="AlphaFoldDB" id="A0A367JIC5"/>
<keyword evidence="2" id="KW-0804">Transcription</keyword>
<evidence type="ECO:0000256" key="1">
    <source>
        <dbReference type="ARBA" id="ARBA00004123"/>
    </source>
</evidence>
<comment type="subcellular location">
    <subcellularLocation>
        <location evidence="1">Nucleus</location>
    </subcellularLocation>
</comment>
<evidence type="ECO:0000313" key="4">
    <source>
        <dbReference type="EMBL" id="RCH89722.1"/>
    </source>
</evidence>
<dbReference type="InterPro" id="IPR036322">
    <property type="entry name" value="WD40_repeat_dom_sf"/>
</dbReference>
<dbReference type="GO" id="GO:0005634">
    <property type="term" value="C:nucleus"/>
    <property type="evidence" value="ECO:0007669"/>
    <property type="project" value="UniProtKB-SubCell"/>
</dbReference>
<name>A0A367JIC5_RHIAZ</name>
<dbReference type="PANTHER" id="PTHR15052">
    <property type="entry name" value="RNA POLYMERASE III TRANSCRIPTION INITIATION FACTOR COMPLEX SUBUNIT"/>
    <property type="match status" value="1"/>
</dbReference>
<dbReference type="Proteomes" id="UP000252139">
    <property type="component" value="Unassembled WGS sequence"/>
</dbReference>
<protein>
    <submittedName>
        <fullName evidence="4">Uncharacterized protein</fullName>
    </submittedName>
</protein>
<dbReference type="SMART" id="SM00320">
    <property type="entry name" value="WD40"/>
    <property type="match status" value="4"/>
</dbReference>
<gene>
    <name evidence="4" type="ORF">CU097_010308</name>
</gene>
<evidence type="ECO:0000313" key="5">
    <source>
        <dbReference type="Proteomes" id="UP000252139"/>
    </source>
</evidence>
<dbReference type="EMBL" id="PJQL01001237">
    <property type="protein sequence ID" value="RCH89722.1"/>
    <property type="molecule type" value="Genomic_DNA"/>
</dbReference>
<dbReference type="STRING" id="86630.A0A367JIC5"/>
<dbReference type="InterPro" id="IPR001680">
    <property type="entry name" value="WD40_rpt"/>
</dbReference>
<dbReference type="Gene3D" id="2.130.10.10">
    <property type="entry name" value="YVTN repeat-like/Quinoprotein amine dehydrogenase"/>
    <property type="match status" value="1"/>
</dbReference>
<evidence type="ECO:0000256" key="3">
    <source>
        <dbReference type="ARBA" id="ARBA00023242"/>
    </source>
</evidence>
<comment type="caution">
    <text evidence="4">The sequence shown here is derived from an EMBL/GenBank/DDBJ whole genome shotgun (WGS) entry which is preliminary data.</text>
</comment>
<organism evidence="4 5">
    <name type="scientific">Rhizopus azygosporus</name>
    <name type="common">Rhizopus microsporus var. azygosporus</name>
    <dbReference type="NCBI Taxonomy" id="86630"/>
    <lineage>
        <taxon>Eukaryota</taxon>
        <taxon>Fungi</taxon>
        <taxon>Fungi incertae sedis</taxon>
        <taxon>Mucoromycota</taxon>
        <taxon>Mucoromycotina</taxon>
        <taxon>Mucoromycetes</taxon>
        <taxon>Mucorales</taxon>
        <taxon>Mucorineae</taxon>
        <taxon>Rhizopodaceae</taxon>
        <taxon>Rhizopus</taxon>
    </lineage>
</organism>
<proteinExistence type="predicted"/>
<dbReference type="GO" id="GO:0006383">
    <property type="term" value="P:transcription by RNA polymerase III"/>
    <property type="evidence" value="ECO:0007669"/>
    <property type="project" value="TreeGrafter"/>
</dbReference>
<keyword evidence="3" id="KW-0539">Nucleus</keyword>
<reference evidence="4 5" key="1">
    <citation type="journal article" date="2018" name="G3 (Bethesda)">
        <title>Phylogenetic and Phylogenomic Definition of Rhizopus Species.</title>
        <authorList>
            <person name="Gryganskyi A.P."/>
            <person name="Golan J."/>
            <person name="Dolatabadi S."/>
            <person name="Mondo S."/>
            <person name="Robb S."/>
            <person name="Idnurm A."/>
            <person name="Muszewska A."/>
            <person name="Steczkiewicz K."/>
            <person name="Masonjones S."/>
            <person name="Liao H.L."/>
            <person name="Gajdeczka M.T."/>
            <person name="Anike F."/>
            <person name="Vuek A."/>
            <person name="Anishchenko I.M."/>
            <person name="Voigt K."/>
            <person name="de Hoog G.S."/>
            <person name="Smith M.E."/>
            <person name="Heitman J."/>
            <person name="Vilgalys R."/>
            <person name="Stajich J.E."/>
        </authorList>
    </citation>
    <scope>NUCLEOTIDE SEQUENCE [LARGE SCALE GENOMIC DNA]</scope>
    <source>
        <strain evidence="4 5">CBS 357.93</strain>
    </source>
</reference>
<evidence type="ECO:0000256" key="2">
    <source>
        <dbReference type="ARBA" id="ARBA00023163"/>
    </source>
</evidence>